<dbReference type="GO" id="GO:0005975">
    <property type="term" value="P:carbohydrate metabolic process"/>
    <property type="evidence" value="ECO:0007669"/>
    <property type="project" value="TreeGrafter"/>
</dbReference>
<dbReference type="PROSITE" id="PS00480">
    <property type="entry name" value="CITRATE_SYNTHASE"/>
    <property type="match status" value="1"/>
</dbReference>
<dbReference type="PANTHER" id="PTHR11739:SF23">
    <property type="entry name" value="CITRATE SYNTHASE 2-RELATED"/>
    <property type="match status" value="1"/>
</dbReference>
<feature type="region of interest" description="Disordered" evidence="2">
    <location>
        <begin position="1"/>
        <end position="41"/>
    </location>
</feature>
<dbReference type="InterPro" id="IPR019810">
    <property type="entry name" value="Citrate_synthase_AS"/>
</dbReference>
<evidence type="ECO:0000256" key="2">
    <source>
        <dbReference type="SAM" id="MobiDB-lite"/>
    </source>
</evidence>
<evidence type="ECO:0000256" key="1">
    <source>
        <dbReference type="RuleBase" id="RU003406"/>
    </source>
</evidence>
<comment type="caution">
    <text evidence="3">The sequence shown here is derived from an EMBL/GenBank/DDBJ whole genome shotgun (WGS) entry which is preliminary data.</text>
</comment>
<organism evidence="3">
    <name type="scientific">Mycobacterium xenopi 4042</name>
    <dbReference type="NCBI Taxonomy" id="1299334"/>
    <lineage>
        <taxon>Bacteria</taxon>
        <taxon>Bacillati</taxon>
        <taxon>Actinomycetota</taxon>
        <taxon>Actinomycetes</taxon>
        <taxon>Mycobacteriales</taxon>
        <taxon>Mycobacteriaceae</taxon>
        <taxon>Mycobacterium</taxon>
    </lineage>
</organism>
<dbReference type="NCBIfam" id="NF009005">
    <property type="entry name" value="PRK12350.1"/>
    <property type="match status" value="1"/>
</dbReference>
<dbReference type="InterPro" id="IPR036969">
    <property type="entry name" value="Citrate_synthase_sf"/>
</dbReference>
<proteinExistence type="inferred from homology"/>
<protein>
    <submittedName>
        <fullName evidence="3">Citrate synthase family protein</fullName>
    </submittedName>
</protein>
<dbReference type="GO" id="GO:0046912">
    <property type="term" value="F:acyltransferase activity, acyl groups converted into alkyl on transfer"/>
    <property type="evidence" value="ECO:0007669"/>
    <property type="project" value="InterPro"/>
</dbReference>
<dbReference type="PATRIC" id="fig|1299334.3.peg.6136"/>
<comment type="similarity">
    <text evidence="1">Belongs to the citrate synthase family.</text>
</comment>
<accession>X8AE42</accession>
<dbReference type="Pfam" id="PF00285">
    <property type="entry name" value="Citrate_synt"/>
    <property type="match status" value="1"/>
</dbReference>
<dbReference type="PANTHER" id="PTHR11739">
    <property type="entry name" value="CITRATE SYNTHASE"/>
    <property type="match status" value="1"/>
</dbReference>
<dbReference type="GO" id="GO:0005829">
    <property type="term" value="C:cytosol"/>
    <property type="evidence" value="ECO:0007669"/>
    <property type="project" value="TreeGrafter"/>
</dbReference>
<name>X8AE42_MYCXE</name>
<dbReference type="EMBL" id="JAOB01000060">
    <property type="protein sequence ID" value="EUA30202.1"/>
    <property type="molecule type" value="Genomic_DNA"/>
</dbReference>
<dbReference type="AlphaFoldDB" id="X8AE42"/>
<dbReference type="SUPFAM" id="SSF48256">
    <property type="entry name" value="Citrate synthase"/>
    <property type="match status" value="1"/>
</dbReference>
<dbReference type="FunFam" id="1.10.230.10:FF:000006">
    <property type="entry name" value="Citrate synthase 2"/>
    <property type="match status" value="1"/>
</dbReference>
<dbReference type="InterPro" id="IPR016142">
    <property type="entry name" value="Citrate_synth-like_lrg_a-sub"/>
</dbReference>
<dbReference type="GO" id="GO:0006099">
    <property type="term" value="P:tricarboxylic acid cycle"/>
    <property type="evidence" value="ECO:0007669"/>
    <property type="project" value="TreeGrafter"/>
</dbReference>
<gene>
    <name evidence="3" type="ORF">I553_4459</name>
</gene>
<keyword evidence="1" id="KW-0808">Transferase</keyword>
<dbReference type="InterPro" id="IPR002020">
    <property type="entry name" value="Citrate_synthase"/>
</dbReference>
<dbReference type="Gene3D" id="1.10.580.10">
    <property type="entry name" value="Citrate Synthase, domain 1"/>
    <property type="match status" value="1"/>
</dbReference>
<reference evidence="3" key="1">
    <citation type="submission" date="2014-01" db="EMBL/GenBank/DDBJ databases">
        <authorList>
            <person name="Brown-Elliot B."/>
            <person name="Wallace R."/>
            <person name="Lenaerts A."/>
            <person name="Ordway D."/>
            <person name="DeGroote M.A."/>
            <person name="Parker T."/>
            <person name="Sizemore C."/>
            <person name="Tallon L.J."/>
            <person name="Sadzewicz L.K."/>
            <person name="Sengamalay N."/>
            <person name="Fraser C.M."/>
            <person name="Hine E."/>
            <person name="Shefchek K.A."/>
            <person name="Das S.P."/>
            <person name="Tettelin H."/>
        </authorList>
    </citation>
    <scope>NUCLEOTIDE SEQUENCE [LARGE SCALE GENOMIC DNA]</scope>
    <source>
        <strain evidence="3">4042</strain>
    </source>
</reference>
<sequence length="383" mass="41668">MWSRSPPRSPNRTRTGRAALSRRRHRGPGEPAGHLRRCLGTTGGRQIRPWPAAGRTVPLPIHSGDVRVDVQAGLAMLAPIWGYQPLLDIDDITAREQLARASVMALSYVAQSARGIYQPAVPQRIIDECPTITARFMTRWQGEPDPRHIEAVDAYWVSAAEHGMNASTFTARVIASTGADVAAALSGAIGAMSGPLHGGAPARVLPMLEEVERTGDARGLVKGILDRGEKLMGFGHRVYRAEDPRARVLRATAKRLGAPRYEVALAVEQAALAELRERRPDRAIETNVEFWAAVVLDFARVPAKMMPAMFTCGRTAGWCAHILEQKQLGKLVRPSAIYVGPDRVARSRSKAGTRFRKVEATRCDEFASVAGSVLVSPSGPRET</sequence>
<feature type="compositionally biased region" description="Low complexity" evidence="2">
    <location>
        <begin position="1"/>
        <end position="12"/>
    </location>
</feature>
<evidence type="ECO:0000313" key="3">
    <source>
        <dbReference type="EMBL" id="EUA30202.1"/>
    </source>
</evidence>